<organism evidence="1 2">
    <name type="scientific">Nitrosomonas oligotropha</name>
    <dbReference type="NCBI Taxonomy" id="42354"/>
    <lineage>
        <taxon>Bacteria</taxon>
        <taxon>Pseudomonadati</taxon>
        <taxon>Pseudomonadota</taxon>
        <taxon>Betaproteobacteria</taxon>
        <taxon>Nitrosomonadales</taxon>
        <taxon>Nitrosomonadaceae</taxon>
        <taxon>Nitrosomonas</taxon>
    </lineage>
</organism>
<accession>A0A5C7VPS0</accession>
<protein>
    <submittedName>
        <fullName evidence="1">Uncharacterized protein</fullName>
    </submittedName>
</protein>
<evidence type="ECO:0000313" key="1">
    <source>
        <dbReference type="EMBL" id="TXI27029.1"/>
    </source>
</evidence>
<name>A0A5C7VPS0_9PROT</name>
<comment type="caution">
    <text evidence="1">The sequence shown here is derived from an EMBL/GenBank/DDBJ whole genome shotgun (WGS) entry which is preliminary data.</text>
</comment>
<proteinExistence type="predicted"/>
<evidence type="ECO:0000313" key="2">
    <source>
        <dbReference type="Proteomes" id="UP000321055"/>
    </source>
</evidence>
<gene>
    <name evidence="1" type="ORF">E6Q60_10920</name>
</gene>
<dbReference type="Proteomes" id="UP000321055">
    <property type="component" value="Unassembled WGS sequence"/>
</dbReference>
<sequence>MNSENAHPAQQNRLPRLLLCLFILITLTGCFSPMALNRAVLAYDDAVTDAVSQQLLINIVRAYHRQPIHFTGVSNIAATFNFQASAGATPSPGGLAGAVISPVFGGGMTESPTISIVPIEGEEFTKRLLTPFPQNKLTLLLRQRFDVDLLLRMMAQEVRLLNAKKSNGVYRNSPGDEAGYEMFRRVVLHLSSIQDHNQLYAEPLTLINTWVIPASAITADGFQSLQKEFSVRYNPQDNTYTLRKHIAGPILITNYDPNILSDEERETLRQQVEDGNSSDIAFDIRAGHYGGDWAMNGVFRLRSFHSILGFLGKALGEERGYHVEKDPRTPAILNNENPDLTMEFAVSDWRPRDVDLSIRWDGRYYAVNTTGPYARWNRDAFQLLFLLFQMTVTDIPRVGVPSITIAK</sequence>
<dbReference type="EMBL" id="SSFX01000087">
    <property type="protein sequence ID" value="TXI27029.1"/>
    <property type="molecule type" value="Genomic_DNA"/>
</dbReference>
<dbReference type="AlphaFoldDB" id="A0A5C7VPS0"/>
<reference evidence="1 2" key="1">
    <citation type="submission" date="2018-09" db="EMBL/GenBank/DDBJ databases">
        <title>Metagenome Assembled Genomes from an Advanced Water Purification Facility.</title>
        <authorList>
            <person name="Stamps B.W."/>
            <person name="Spear J.R."/>
        </authorList>
    </citation>
    <scope>NUCLEOTIDE SEQUENCE [LARGE SCALE GENOMIC DNA]</scope>
    <source>
        <strain evidence="1">Bin_54_1</strain>
    </source>
</reference>